<accession>A0AA44U7S4</accession>
<evidence type="ECO:0000256" key="6">
    <source>
        <dbReference type="ARBA" id="ARBA00022729"/>
    </source>
</evidence>
<evidence type="ECO:0000256" key="2">
    <source>
        <dbReference type="ARBA" id="ARBA00009810"/>
    </source>
</evidence>
<dbReference type="InterPro" id="IPR036942">
    <property type="entry name" value="Beta-barrel_TonB_sf"/>
</dbReference>
<evidence type="ECO:0000256" key="8">
    <source>
        <dbReference type="ARBA" id="ARBA00023136"/>
    </source>
</evidence>
<proteinExistence type="inferred from homology"/>
<dbReference type="Gene3D" id="2.40.170.20">
    <property type="entry name" value="TonB-dependent receptor, beta-barrel domain"/>
    <property type="match status" value="1"/>
</dbReference>
<sequence>MFIVEENIRSSFRLKPICFYLMGVMLYHHSYAEDAGRAGSEAQIQVLEDVHVKAKRVPKDKKVFTDARAVSTRQDVFKSSENLDNIVRSIPGAFTQQDKSSGIVSLNIRGDSGFGRVNTMVDGITQTFYSTSTDAGRAGGSSQFGASVDSNFIAGLDVVKGSFSGSAGINSLAGSANLRTLGVDDVVQGNNTYGLLLKGLTGTNSTKGNAMAAIGARKWLESGASVGVLYGHSRRGVAQNYRVGGGGQHIGNFGAEYLERRKQRYFVQEGGLKFNSNSGKWERDFQRPYWKTKWYQKYNDPQELQKYIEGHDKSWRENLAPQYDITPIDPSSLKQQSAGNLFKLEYDGVFNKYTAQFRDLNTKIGSRKIINRNYQFNYGLSLNPYTNLNLTAAYNSGRQKYPKGSKFTGWGLLKDFETYNNAKILDLNNTATFRLPRETELQTTLGFNYFHNEYGKNRFPEELGLFFDGPDQDNGLYSYLGRFKGDKGLLPQKSTIVQPAGSQYFNTFYFDAALKKDIYRLNYSTNAINYRFGGEYTGYYGSENEFKRAFGENSPAYKEHCDPSCGLYEPVLKKYGKKRANNHSVSISADFGDYFMPFAGYSRTHRMPNIQEMYFSQIGDSGVHTALKPERANTWQFGFNTYKKGLLKQDDILGLKLVGYRSRIDNYIHNVYGKWWDLNGDIPSWVGSTGLAYTIRHRNFKDKVHKHGFELELNYDYGRFFTNLSYAYQKSTQPTNFSDASESPNNASKEDQLKQGYGLSRVSALPRDYGRLEVGTRWLGNKLTLGGAMRYFGKSIRATAEERYIDGTNGGNTSNVRQLGKRSIKQTETLARQPLIFDFYAAYEPKKNLIFRAEVKNLFDRRYIDPLDAGNDAATQRYYSSFDPKDKDEDVTCNADKTLCNGKYGGTSKSVLTNFARGRTFLMTMSYKF</sequence>
<name>A0AA44U7S4_NEIGO</name>
<dbReference type="Pfam" id="PF00593">
    <property type="entry name" value="TonB_dep_Rec_b-barrel"/>
    <property type="match status" value="1"/>
</dbReference>
<keyword evidence="4 11" id="KW-1134">Transmembrane beta strand</keyword>
<feature type="domain" description="TonB-dependent receptor-like beta-barrel" evidence="14">
    <location>
        <begin position="345"/>
        <end position="858"/>
    </location>
</feature>
<keyword evidence="5 11" id="KW-0812">Transmembrane</keyword>
<protein>
    <submittedName>
        <fullName evidence="16">TonB-denpendent receptor</fullName>
    </submittedName>
</protein>
<dbReference type="PROSITE" id="PS52016">
    <property type="entry name" value="TONB_DEPENDENT_REC_3"/>
    <property type="match status" value="1"/>
</dbReference>
<dbReference type="Pfam" id="PF07715">
    <property type="entry name" value="Plug"/>
    <property type="match status" value="1"/>
</dbReference>
<gene>
    <name evidence="16" type="ORF">N776_05280</name>
</gene>
<comment type="caution">
    <text evidence="16">The sequence shown here is derived from an EMBL/GenBank/DDBJ whole genome shotgun (WGS) entry which is preliminary data.</text>
</comment>
<dbReference type="Proteomes" id="UP000223296">
    <property type="component" value="Unassembled WGS sequence"/>
</dbReference>
<dbReference type="AlphaFoldDB" id="A0AA44U7S4"/>
<dbReference type="GO" id="GO:0009279">
    <property type="term" value="C:cell outer membrane"/>
    <property type="evidence" value="ECO:0007669"/>
    <property type="project" value="UniProtKB-SubCell"/>
</dbReference>
<dbReference type="InterPro" id="IPR000531">
    <property type="entry name" value="Beta-barrel_TonB"/>
</dbReference>
<feature type="domain" description="TonB-dependent receptor plug" evidence="15">
    <location>
        <begin position="67"/>
        <end position="174"/>
    </location>
</feature>
<dbReference type="GO" id="GO:0044718">
    <property type="term" value="P:siderophore transmembrane transport"/>
    <property type="evidence" value="ECO:0007669"/>
    <property type="project" value="TreeGrafter"/>
</dbReference>
<evidence type="ECO:0000256" key="7">
    <source>
        <dbReference type="ARBA" id="ARBA00023077"/>
    </source>
</evidence>
<dbReference type="PANTHER" id="PTHR30069:SF50">
    <property type="entry name" value="TONB-DEPENDENT RECEPTOR HI_1217-RELATED"/>
    <property type="match status" value="1"/>
</dbReference>
<evidence type="ECO:0000256" key="3">
    <source>
        <dbReference type="ARBA" id="ARBA00022448"/>
    </source>
</evidence>
<keyword evidence="8 11" id="KW-0472">Membrane</keyword>
<comment type="similarity">
    <text evidence="2 11 13">Belongs to the TonB-dependent receptor family.</text>
</comment>
<keyword evidence="10 11" id="KW-0998">Cell outer membrane</keyword>
<feature type="short sequence motif" description="TonB C-terminal box" evidence="12">
    <location>
        <begin position="912"/>
        <end position="929"/>
    </location>
</feature>
<organism evidence="16 17">
    <name type="scientific">Neisseria gonorrhoeae 3502</name>
    <dbReference type="NCBI Taxonomy" id="1193404"/>
    <lineage>
        <taxon>Bacteria</taxon>
        <taxon>Pseudomonadati</taxon>
        <taxon>Pseudomonadota</taxon>
        <taxon>Betaproteobacteria</taxon>
        <taxon>Neisseriales</taxon>
        <taxon>Neisseriaceae</taxon>
        <taxon>Neisseria</taxon>
    </lineage>
</organism>
<evidence type="ECO:0000256" key="10">
    <source>
        <dbReference type="ARBA" id="ARBA00023237"/>
    </source>
</evidence>
<evidence type="ECO:0000256" key="9">
    <source>
        <dbReference type="ARBA" id="ARBA00023170"/>
    </source>
</evidence>
<evidence type="ECO:0000256" key="5">
    <source>
        <dbReference type="ARBA" id="ARBA00022692"/>
    </source>
</evidence>
<reference evidence="16 17" key="1">
    <citation type="submission" date="2013-08" db="EMBL/GenBank/DDBJ databases">
        <authorList>
            <person name="Trees D."/>
        </authorList>
    </citation>
    <scope>NUCLEOTIDE SEQUENCE [LARGE SCALE GENOMIC DNA]</scope>
    <source>
        <strain evidence="16 17">3502</strain>
    </source>
</reference>
<dbReference type="InterPro" id="IPR037066">
    <property type="entry name" value="Plug_dom_sf"/>
</dbReference>
<evidence type="ECO:0000259" key="15">
    <source>
        <dbReference type="Pfam" id="PF07715"/>
    </source>
</evidence>
<comment type="subcellular location">
    <subcellularLocation>
        <location evidence="1 11">Cell outer membrane</location>
        <topology evidence="1 11">Multi-pass membrane protein</topology>
    </subcellularLocation>
</comment>
<dbReference type="PROSITE" id="PS01156">
    <property type="entry name" value="TONB_DEPENDENT_REC_2"/>
    <property type="match status" value="1"/>
</dbReference>
<evidence type="ECO:0000313" key="16">
    <source>
        <dbReference type="EMBL" id="PHJ34882.1"/>
    </source>
</evidence>
<dbReference type="InterPro" id="IPR012910">
    <property type="entry name" value="Plug_dom"/>
</dbReference>
<keyword evidence="6" id="KW-0732">Signal</keyword>
<evidence type="ECO:0000259" key="14">
    <source>
        <dbReference type="Pfam" id="PF00593"/>
    </source>
</evidence>
<dbReference type="Gene3D" id="2.170.130.10">
    <property type="entry name" value="TonB-dependent receptor, plug domain"/>
    <property type="match status" value="1"/>
</dbReference>
<dbReference type="SUPFAM" id="SSF56935">
    <property type="entry name" value="Porins"/>
    <property type="match status" value="1"/>
</dbReference>
<keyword evidence="3 11" id="KW-0813">Transport</keyword>
<evidence type="ECO:0000256" key="13">
    <source>
        <dbReference type="RuleBase" id="RU003357"/>
    </source>
</evidence>
<dbReference type="InterPro" id="IPR039426">
    <property type="entry name" value="TonB-dep_rcpt-like"/>
</dbReference>
<evidence type="ECO:0000256" key="1">
    <source>
        <dbReference type="ARBA" id="ARBA00004571"/>
    </source>
</evidence>
<dbReference type="PANTHER" id="PTHR30069">
    <property type="entry name" value="TONB-DEPENDENT OUTER MEMBRANE RECEPTOR"/>
    <property type="match status" value="1"/>
</dbReference>
<dbReference type="GO" id="GO:0015344">
    <property type="term" value="F:siderophore uptake transmembrane transporter activity"/>
    <property type="evidence" value="ECO:0007669"/>
    <property type="project" value="TreeGrafter"/>
</dbReference>
<dbReference type="InterPro" id="IPR010917">
    <property type="entry name" value="TonB_rcpt_CS"/>
</dbReference>
<keyword evidence="7 13" id="KW-0798">TonB box</keyword>
<evidence type="ECO:0000313" key="17">
    <source>
        <dbReference type="Proteomes" id="UP000223296"/>
    </source>
</evidence>
<evidence type="ECO:0000256" key="12">
    <source>
        <dbReference type="PROSITE-ProRule" id="PRU10144"/>
    </source>
</evidence>
<dbReference type="EMBL" id="AVBE01000002">
    <property type="protein sequence ID" value="PHJ34882.1"/>
    <property type="molecule type" value="Genomic_DNA"/>
</dbReference>
<evidence type="ECO:0000256" key="11">
    <source>
        <dbReference type="PROSITE-ProRule" id="PRU01360"/>
    </source>
</evidence>
<evidence type="ECO:0000256" key="4">
    <source>
        <dbReference type="ARBA" id="ARBA00022452"/>
    </source>
</evidence>
<keyword evidence="9 16" id="KW-0675">Receptor</keyword>